<dbReference type="InterPro" id="IPR007139">
    <property type="entry name" value="DUF349"/>
</dbReference>
<dbReference type="RefSeq" id="WP_092410275.1">
    <property type="nucleotide sequence ID" value="NZ_FOVF01000034.1"/>
</dbReference>
<dbReference type="AlphaFoldDB" id="A0A1I5AAX5"/>
<proteinExistence type="predicted"/>
<evidence type="ECO:0008006" key="3">
    <source>
        <dbReference type="Google" id="ProtNLM"/>
    </source>
</evidence>
<dbReference type="STRING" id="578942.SAMN05216289_13434"/>
<sequence length="893" mass="99401">MSLARFFSKPRWQSKDESARRAAVASDQEPELIEALPRLAREDSDAGVRIAAMKRLADPGLTQAMASDDRDEGVRVAARSLWAELLSGTHAAAPSLADRLRLLRAQDDPRLIEQIATSAPEAPLRLAALQRIDRQTLILDRATTDADPEVRLAALARIDDEGQLARIVERTRRTDKTINRLAAERLENLRVERGDVDAIALRARQLCERLERVLREGDGSEEAADIASAWTGIADKAPPTFIARYRNARELYELSRNPDAVARLRQRAEDRVRIEEQIGTLERLLAEHRGSQQRDELMQRYDELAEQHAAYAQDVDDSSAGVSVRFARLGAQIAALEPLPRNELAVTSTTETEDSARLAEQTERAAQAKAAKAAAREQKIQAWSDELQAAIEATASAMQTGKTAEAHTHHASIGRLRRQIGSVPASLRERLADVESEYAKIAEWQRWSDNERRRQLCDELELLPQAGLHPDALATRVREIQAEWTHLDQIEARSVHATEGMARHFRALCRKAIEPAKPYFEKRDELRKQGTKETSELIAQARTDAAAEEPDLRALPNLRRQLADALRGLDRVDPRERKNLAAEIKAALALVDERVSARNATVEAAKAALTDRATALGEVADTRTAISQARDLQKLWQKAGNGKRSRDQAQWKTFRSAIDAVFARADNERVERSAQERKALESAAGLCAELEALAIGDAQPERAAVQRIESAWRELSPADAALRQRFQSAQSRLAELGRRIEKQRHRAQFDIWLSHYELCRQLERSELAADGYRAAEAGLPPLTLGGDALRARIGDALEGQELEPGDPDLLRDCVLEIEQLAGLEPPAEDRQRRMDLQLEKLSARMRGVNAPAPDTALQNLLAEWLQLGPVGVEDAPLETRFKRALHAALDTLG</sequence>
<reference evidence="1 2" key="1">
    <citation type="submission" date="2016-10" db="EMBL/GenBank/DDBJ databases">
        <authorList>
            <person name="de Groot N.N."/>
        </authorList>
    </citation>
    <scope>NUCLEOTIDE SEQUENCE [LARGE SCALE GENOMIC DNA]</scope>
    <source>
        <strain evidence="1 2">CGMCC 1.7659</strain>
    </source>
</reference>
<dbReference type="Pfam" id="PF03993">
    <property type="entry name" value="DUF349"/>
    <property type="match status" value="1"/>
</dbReference>
<accession>A0A1I5AAX5</accession>
<protein>
    <recommendedName>
        <fullName evidence="3">DUF349 domain-containing protein</fullName>
    </recommendedName>
</protein>
<evidence type="ECO:0000313" key="1">
    <source>
        <dbReference type="EMBL" id="SFN59528.1"/>
    </source>
</evidence>
<keyword evidence="2" id="KW-1185">Reference proteome</keyword>
<dbReference type="OrthoDB" id="5523335at2"/>
<dbReference type="Proteomes" id="UP000198575">
    <property type="component" value="Unassembled WGS sequence"/>
</dbReference>
<organism evidence="1 2">
    <name type="scientific">Dokdonella immobilis</name>
    <dbReference type="NCBI Taxonomy" id="578942"/>
    <lineage>
        <taxon>Bacteria</taxon>
        <taxon>Pseudomonadati</taxon>
        <taxon>Pseudomonadota</taxon>
        <taxon>Gammaproteobacteria</taxon>
        <taxon>Lysobacterales</taxon>
        <taxon>Rhodanobacteraceae</taxon>
        <taxon>Dokdonella</taxon>
    </lineage>
</organism>
<dbReference type="EMBL" id="FOVF01000034">
    <property type="protein sequence ID" value="SFN59528.1"/>
    <property type="molecule type" value="Genomic_DNA"/>
</dbReference>
<name>A0A1I5AAX5_9GAMM</name>
<gene>
    <name evidence="1" type="ORF">SAMN05216289_13434</name>
</gene>
<evidence type="ECO:0000313" key="2">
    <source>
        <dbReference type="Proteomes" id="UP000198575"/>
    </source>
</evidence>